<dbReference type="Proteomes" id="UP000006813">
    <property type="component" value="Unassembled WGS sequence"/>
</dbReference>
<gene>
    <name evidence="2" type="ORF">GW7_07384</name>
</gene>
<feature type="region of interest" description="Disordered" evidence="1">
    <location>
        <begin position="1"/>
        <end position="90"/>
    </location>
</feature>
<name>G5BF19_HETGA</name>
<evidence type="ECO:0000313" key="3">
    <source>
        <dbReference type="Proteomes" id="UP000006813"/>
    </source>
</evidence>
<evidence type="ECO:0000313" key="2">
    <source>
        <dbReference type="EMBL" id="EHB07880.1"/>
    </source>
</evidence>
<accession>G5BF19</accession>
<dbReference type="EMBL" id="JH169909">
    <property type="protein sequence ID" value="EHB07880.1"/>
    <property type="molecule type" value="Genomic_DNA"/>
</dbReference>
<protein>
    <submittedName>
        <fullName evidence="2">Uncharacterized protein</fullName>
    </submittedName>
</protein>
<evidence type="ECO:0000256" key="1">
    <source>
        <dbReference type="SAM" id="MobiDB-lite"/>
    </source>
</evidence>
<dbReference type="InParanoid" id="G5BF19"/>
<dbReference type="AlphaFoldDB" id="G5BF19"/>
<reference evidence="2 3" key="1">
    <citation type="journal article" date="2011" name="Nature">
        <title>Genome sequencing reveals insights into physiology and longevity of the naked mole rat.</title>
        <authorList>
            <person name="Kim E.B."/>
            <person name="Fang X."/>
            <person name="Fushan A.A."/>
            <person name="Huang Z."/>
            <person name="Lobanov A.V."/>
            <person name="Han L."/>
            <person name="Marino S.M."/>
            <person name="Sun X."/>
            <person name="Turanov A.A."/>
            <person name="Yang P."/>
            <person name="Yim S.H."/>
            <person name="Zhao X."/>
            <person name="Kasaikina M.V."/>
            <person name="Stoletzki N."/>
            <person name="Peng C."/>
            <person name="Polak P."/>
            <person name="Xiong Z."/>
            <person name="Kiezun A."/>
            <person name="Zhu Y."/>
            <person name="Chen Y."/>
            <person name="Kryukov G.V."/>
            <person name="Zhang Q."/>
            <person name="Peshkin L."/>
            <person name="Yang L."/>
            <person name="Bronson R.T."/>
            <person name="Buffenstein R."/>
            <person name="Wang B."/>
            <person name="Han C."/>
            <person name="Li Q."/>
            <person name="Chen L."/>
            <person name="Zhao W."/>
            <person name="Sunyaev S.R."/>
            <person name="Park T.J."/>
            <person name="Zhang G."/>
            <person name="Wang J."/>
            <person name="Gladyshev V.N."/>
        </authorList>
    </citation>
    <scope>NUCLEOTIDE SEQUENCE [LARGE SCALE GENOMIC DNA]</scope>
</reference>
<organism evidence="2 3">
    <name type="scientific">Heterocephalus glaber</name>
    <name type="common">Naked mole rat</name>
    <dbReference type="NCBI Taxonomy" id="10181"/>
    <lineage>
        <taxon>Eukaryota</taxon>
        <taxon>Metazoa</taxon>
        <taxon>Chordata</taxon>
        <taxon>Craniata</taxon>
        <taxon>Vertebrata</taxon>
        <taxon>Euteleostomi</taxon>
        <taxon>Mammalia</taxon>
        <taxon>Eutheria</taxon>
        <taxon>Euarchontoglires</taxon>
        <taxon>Glires</taxon>
        <taxon>Rodentia</taxon>
        <taxon>Hystricomorpha</taxon>
        <taxon>Bathyergidae</taxon>
        <taxon>Heterocephalus</taxon>
    </lineage>
</organism>
<sequence length="90" mass="9597">MLAVLCLEDVPGSPGRKDPGEDSEAAEWTAQSKGLRTMSTVTHSQHCVGRADARGSQRKARKGPVGSKEGGAERYHKATKATHPRVLNTS</sequence>
<proteinExistence type="predicted"/>
<feature type="compositionally biased region" description="Polar residues" evidence="1">
    <location>
        <begin position="29"/>
        <end position="45"/>
    </location>
</feature>